<reference evidence="2" key="1">
    <citation type="submission" date="2016-11" db="UniProtKB">
        <authorList>
            <consortium name="WormBaseParasite"/>
        </authorList>
    </citation>
    <scope>IDENTIFICATION</scope>
    <source>
        <strain evidence="2">KR3021</strain>
    </source>
</reference>
<protein>
    <submittedName>
        <fullName evidence="2">BPTI/Kunitz inhibitor domain-containing protein</fullName>
    </submittedName>
</protein>
<dbReference type="Proteomes" id="UP000095286">
    <property type="component" value="Unplaced"/>
</dbReference>
<evidence type="ECO:0000313" key="2">
    <source>
        <dbReference type="WBParaSite" id="RSKR_0000229100.1"/>
    </source>
</evidence>
<organism evidence="1 2">
    <name type="scientific">Rhabditophanes sp. KR3021</name>
    <dbReference type="NCBI Taxonomy" id="114890"/>
    <lineage>
        <taxon>Eukaryota</taxon>
        <taxon>Metazoa</taxon>
        <taxon>Ecdysozoa</taxon>
        <taxon>Nematoda</taxon>
        <taxon>Chromadorea</taxon>
        <taxon>Rhabditida</taxon>
        <taxon>Tylenchina</taxon>
        <taxon>Panagrolaimomorpha</taxon>
        <taxon>Strongyloidoidea</taxon>
        <taxon>Alloionematidae</taxon>
        <taxon>Rhabditophanes</taxon>
    </lineage>
</organism>
<name>A0AC35TMF7_9BILA</name>
<accession>A0AC35TMF7</accession>
<sequence length="392" mass="43989">MSLLQLSIIAALCIGTLIHARPDVCNLPKVLGDISCRDPSPGRKFYFDSRIGVCQPMNYLGCNSNENIFDSAISCKTTCGKGKIDSRWVLAEKCGSNFLIPNGNYTTCRIGKSLCPKEHQCKETGVCCPSKAHVCTLPLNNGHFADGIEDKPRFAWNDQINSCERFSYYGVDSNYNNFPNFNSTGHDTFDCKLEAGVTNIVFFGIATLSVQSACYSYVRLNRFIGENILVFLICMFYQYVDLFIGSMTRSKRAVFDEGNVLETYQPRRLTHGHLFVPDPPTPGNLPLEDKNGNKIVLAEDPNKPSRSASEIEKFNRLRDSHYINMFQTAMDTNKKLELEDQMLREEERKRKARECANKSPIQKTFSATGAEITAKPPLNNPTQDGPPRLSQI</sequence>
<evidence type="ECO:0000313" key="1">
    <source>
        <dbReference type="Proteomes" id="UP000095286"/>
    </source>
</evidence>
<proteinExistence type="predicted"/>
<dbReference type="WBParaSite" id="RSKR_0000229100.1">
    <property type="protein sequence ID" value="RSKR_0000229100.1"/>
    <property type="gene ID" value="RSKR_0000229100"/>
</dbReference>